<sequence>MKYLLVLQADAGVQLTTEQREAVHAGRGEFERVASEAGELVGTQALADPSRSTVIRSRHGRREVSTGPLRDEYMGGYYLVDVDELDRALELAGLLPDVRIDGLAVEIRPIMGGAIASDSA</sequence>
<dbReference type="InterPro" id="IPR005545">
    <property type="entry name" value="YCII"/>
</dbReference>
<evidence type="ECO:0000313" key="3">
    <source>
        <dbReference type="EMBL" id="GAA0948850.1"/>
    </source>
</evidence>
<dbReference type="Gene3D" id="3.30.70.1060">
    <property type="entry name" value="Dimeric alpha+beta barrel"/>
    <property type="match status" value="1"/>
</dbReference>
<proteinExistence type="inferred from homology"/>
<evidence type="ECO:0000256" key="1">
    <source>
        <dbReference type="ARBA" id="ARBA00007689"/>
    </source>
</evidence>
<feature type="domain" description="YCII-related" evidence="2">
    <location>
        <begin position="1"/>
        <end position="108"/>
    </location>
</feature>
<dbReference type="PANTHER" id="PTHR35174">
    <property type="entry name" value="BLL7171 PROTEIN-RELATED"/>
    <property type="match status" value="1"/>
</dbReference>
<evidence type="ECO:0000259" key="2">
    <source>
        <dbReference type="Pfam" id="PF03795"/>
    </source>
</evidence>
<dbReference type="RefSeq" id="WP_343973895.1">
    <property type="nucleotide sequence ID" value="NZ_BAAAHK010000011.1"/>
</dbReference>
<reference evidence="4" key="1">
    <citation type="journal article" date="2019" name="Int. J. Syst. Evol. Microbiol.">
        <title>The Global Catalogue of Microorganisms (GCM) 10K type strain sequencing project: providing services to taxonomists for standard genome sequencing and annotation.</title>
        <authorList>
            <consortium name="The Broad Institute Genomics Platform"/>
            <consortium name="The Broad Institute Genome Sequencing Center for Infectious Disease"/>
            <person name="Wu L."/>
            <person name="Ma J."/>
        </authorList>
    </citation>
    <scope>NUCLEOTIDE SEQUENCE [LARGE SCALE GENOMIC DNA]</scope>
    <source>
        <strain evidence="4">JCM 10977</strain>
    </source>
</reference>
<gene>
    <name evidence="3" type="ORF">GCM10009554_46930</name>
</gene>
<protein>
    <submittedName>
        <fullName evidence="3">YciI family protein</fullName>
    </submittedName>
</protein>
<organism evidence="3 4">
    <name type="scientific">Kribbella koreensis</name>
    <dbReference type="NCBI Taxonomy" id="57909"/>
    <lineage>
        <taxon>Bacteria</taxon>
        <taxon>Bacillati</taxon>
        <taxon>Actinomycetota</taxon>
        <taxon>Actinomycetes</taxon>
        <taxon>Propionibacteriales</taxon>
        <taxon>Kribbellaceae</taxon>
        <taxon>Kribbella</taxon>
    </lineage>
</organism>
<dbReference type="SUPFAM" id="SSF54909">
    <property type="entry name" value="Dimeric alpha+beta barrel"/>
    <property type="match status" value="1"/>
</dbReference>
<comment type="caution">
    <text evidence="3">The sequence shown here is derived from an EMBL/GenBank/DDBJ whole genome shotgun (WGS) entry which is preliminary data.</text>
</comment>
<accession>A0ABP4BFX2</accession>
<dbReference type="PANTHER" id="PTHR35174:SF3">
    <property type="entry name" value="BLL7171 PROTEIN"/>
    <property type="match status" value="1"/>
</dbReference>
<name>A0ABP4BFX2_9ACTN</name>
<dbReference type="Pfam" id="PF03795">
    <property type="entry name" value="YCII"/>
    <property type="match status" value="1"/>
</dbReference>
<evidence type="ECO:0000313" key="4">
    <source>
        <dbReference type="Proteomes" id="UP001500542"/>
    </source>
</evidence>
<dbReference type="Proteomes" id="UP001500542">
    <property type="component" value="Unassembled WGS sequence"/>
</dbReference>
<dbReference type="InterPro" id="IPR011008">
    <property type="entry name" value="Dimeric_a/b-barrel"/>
</dbReference>
<dbReference type="EMBL" id="BAAAHK010000011">
    <property type="protein sequence ID" value="GAA0948850.1"/>
    <property type="molecule type" value="Genomic_DNA"/>
</dbReference>
<comment type="similarity">
    <text evidence="1">Belongs to the YciI family.</text>
</comment>
<keyword evidence="4" id="KW-1185">Reference proteome</keyword>